<dbReference type="Proteomes" id="UP000824890">
    <property type="component" value="Unassembled WGS sequence"/>
</dbReference>
<evidence type="ECO:0000313" key="7">
    <source>
        <dbReference type="Proteomes" id="UP000824890"/>
    </source>
</evidence>
<feature type="compositionally biased region" description="Polar residues" evidence="4">
    <location>
        <begin position="270"/>
        <end position="290"/>
    </location>
</feature>
<evidence type="ECO:0000256" key="1">
    <source>
        <dbReference type="ARBA" id="ARBA00005234"/>
    </source>
</evidence>
<reference evidence="6 7" key="1">
    <citation type="submission" date="2021-05" db="EMBL/GenBank/DDBJ databases">
        <title>Genome Assembly of Synthetic Allotetraploid Brassica napus Reveals Homoeologous Exchanges between Subgenomes.</title>
        <authorList>
            <person name="Davis J.T."/>
        </authorList>
    </citation>
    <scope>NUCLEOTIDE SEQUENCE [LARGE SCALE GENOMIC DNA]</scope>
    <source>
        <strain evidence="7">cv. Da-Ae</strain>
        <tissue evidence="6">Seedling</tissue>
    </source>
</reference>
<evidence type="ECO:0000256" key="2">
    <source>
        <dbReference type="ARBA" id="ARBA00022670"/>
    </source>
</evidence>
<evidence type="ECO:0000313" key="6">
    <source>
        <dbReference type="EMBL" id="KAH0872562.1"/>
    </source>
</evidence>
<sequence length="621" mass="69234">MVLAMVTKPPWTEPQVTSPLSQHPLYPLWSRLQTSPQNVGNRLHLSIVTTSSLPSLEQSSTTSWPALLKLASTHKHLPVAPHNGSSILLVIVHSILDDEPLQPIDAGNLVYSDEEQDSRVDNLVEGINCKINYNYDSFHGSTKSKKSKNSQSNVDGSDPSYIAAIVIEKIKPQFNFLENNQKGACFRMDEIKGRVVRQVESVLVKFKEDMINCVKDLVSALCKDYLGAHEVPQYVPTPVPNDVSGPENHTTPVADLNAVTIRNVLQNLSEYSTPPRSTPMSQDENLTPTKKGNVGSGYDCATPVPENCAQSANSENRARQSSFQQSLELHKRQALNLADEPSFSLGLTQEEQSQGVVNVLAAEDELEDLVPAINVADNIEESQLSRKSKRQKTVPSGLVETYQCGPHLLSRLRESQKKFEKLSSNLNRKSVVNVSGIAVSVKEILFIVERTRNYSAKFRKSTNKEEYNFPTVLRDVFPTKDDPKHHPTRYYFPFNVGNKHWVGICFDAGYGHIKILDCATSLHKDASIEKYISPVIQMLPYLARFACQDIGEDPVIQCFDVSRPKYVAQISKRSDSCLMSLILMATHAVYGIEACKSMKTEVLTDEGKRAAILAYEFKEKL</sequence>
<dbReference type="SUPFAM" id="SSF54001">
    <property type="entry name" value="Cysteine proteinases"/>
    <property type="match status" value="1"/>
</dbReference>
<dbReference type="EMBL" id="JAGKQM010000016">
    <property type="protein sequence ID" value="KAH0872562.1"/>
    <property type="molecule type" value="Genomic_DNA"/>
</dbReference>
<keyword evidence="7" id="KW-1185">Reference proteome</keyword>
<dbReference type="InterPro" id="IPR038765">
    <property type="entry name" value="Papain-like_cys_pep_sf"/>
</dbReference>
<keyword evidence="2" id="KW-0645">Protease</keyword>
<name>A0ABQ7YX93_BRANA</name>
<evidence type="ECO:0000259" key="5">
    <source>
        <dbReference type="Pfam" id="PF02902"/>
    </source>
</evidence>
<evidence type="ECO:0000256" key="3">
    <source>
        <dbReference type="ARBA" id="ARBA00022801"/>
    </source>
</evidence>
<keyword evidence="3" id="KW-0378">Hydrolase</keyword>
<comment type="similarity">
    <text evidence="1">Belongs to the peptidase C48 family.</text>
</comment>
<dbReference type="InterPro" id="IPR003653">
    <property type="entry name" value="Peptidase_C48_C"/>
</dbReference>
<organism evidence="6 7">
    <name type="scientific">Brassica napus</name>
    <name type="common">Rape</name>
    <dbReference type="NCBI Taxonomy" id="3708"/>
    <lineage>
        <taxon>Eukaryota</taxon>
        <taxon>Viridiplantae</taxon>
        <taxon>Streptophyta</taxon>
        <taxon>Embryophyta</taxon>
        <taxon>Tracheophyta</taxon>
        <taxon>Spermatophyta</taxon>
        <taxon>Magnoliopsida</taxon>
        <taxon>eudicotyledons</taxon>
        <taxon>Gunneridae</taxon>
        <taxon>Pentapetalae</taxon>
        <taxon>rosids</taxon>
        <taxon>malvids</taxon>
        <taxon>Brassicales</taxon>
        <taxon>Brassicaceae</taxon>
        <taxon>Brassiceae</taxon>
        <taxon>Brassica</taxon>
    </lineage>
</organism>
<feature type="region of interest" description="Disordered" evidence="4">
    <location>
        <begin position="270"/>
        <end position="292"/>
    </location>
</feature>
<dbReference type="Pfam" id="PF02902">
    <property type="entry name" value="Peptidase_C48"/>
    <property type="match status" value="1"/>
</dbReference>
<protein>
    <recommendedName>
        <fullName evidence="5">Ubiquitin-like protease family profile domain-containing protein</fullName>
    </recommendedName>
</protein>
<feature type="domain" description="Ubiquitin-like protease family profile" evidence="5">
    <location>
        <begin position="466"/>
        <end position="593"/>
    </location>
</feature>
<proteinExistence type="inferred from homology"/>
<gene>
    <name evidence="6" type="ORF">HID58_069924</name>
</gene>
<comment type="caution">
    <text evidence="6">The sequence shown here is derived from an EMBL/GenBank/DDBJ whole genome shotgun (WGS) entry which is preliminary data.</text>
</comment>
<accession>A0ABQ7YX93</accession>
<evidence type="ECO:0000256" key="4">
    <source>
        <dbReference type="SAM" id="MobiDB-lite"/>
    </source>
</evidence>